<reference evidence="1" key="1">
    <citation type="submission" date="2014-09" db="EMBL/GenBank/DDBJ databases">
        <authorList>
            <person name="Magalhaes I.L.F."/>
            <person name="Oliveira U."/>
            <person name="Santos F.R."/>
            <person name="Vidigal T.H.D.A."/>
            <person name="Brescovit A.D."/>
            <person name="Santos A.J."/>
        </authorList>
    </citation>
    <scope>NUCLEOTIDE SEQUENCE</scope>
    <source>
        <tissue evidence="1">Shoot tissue taken approximately 20 cm above the soil surface</tissue>
    </source>
</reference>
<protein>
    <submittedName>
        <fullName evidence="1">Uncharacterized protein</fullName>
    </submittedName>
</protein>
<accession>A0A0A9G142</accession>
<sequence length="57" mass="6943">MEWQLMKALYHFIILSDHSATYSTSFCFMEKTNNRRHTVIVTEDTLQMRKKTEMENR</sequence>
<organism evidence="1">
    <name type="scientific">Arundo donax</name>
    <name type="common">Giant reed</name>
    <name type="synonym">Donax arundinaceus</name>
    <dbReference type="NCBI Taxonomy" id="35708"/>
    <lineage>
        <taxon>Eukaryota</taxon>
        <taxon>Viridiplantae</taxon>
        <taxon>Streptophyta</taxon>
        <taxon>Embryophyta</taxon>
        <taxon>Tracheophyta</taxon>
        <taxon>Spermatophyta</taxon>
        <taxon>Magnoliopsida</taxon>
        <taxon>Liliopsida</taxon>
        <taxon>Poales</taxon>
        <taxon>Poaceae</taxon>
        <taxon>PACMAD clade</taxon>
        <taxon>Arundinoideae</taxon>
        <taxon>Arundineae</taxon>
        <taxon>Arundo</taxon>
    </lineage>
</organism>
<dbReference type="EMBL" id="GBRH01181640">
    <property type="protein sequence ID" value="JAE16256.1"/>
    <property type="molecule type" value="Transcribed_RNA"/>
</dbReference>
<proteinExistence type="predicted"/>
<evidence type="ECO:0000313" key="1">
    <source>
        <dbReference type="EMBL" id="JAE16256.1"/>
    </source>
</evidence>
<name>A0A0A9G142_ARUDO</name>
<dbReference type="AlphaFoldDB" id="A0A0A9G142"/>
<reference evidence="1" key="2">
    <citation type="journal article" date="2015" name="Data Brief">
        <title>Shoot transcriptome of the giant reed, Arundo donax.</title>
        <authorList>
            <person name="Barrero R.A."/>
            <person name="Guerrero F.D."/>
            <person name="Moolhuijzen P."/>
            <person name="Goolsby J.A."/>
            <person name="Tidwell J."/>
            <person name="Bellgard S.E."/>
            <person name="Bellgard M.I."/>
        </authorList>
    </citation>
    <scope>NUCLEOTIDE SEQUENCE</scope>
    <source>
        <tissue evidence="1">Shoot tissue taken approximately 20 cm above the soil surface</tissue>
    </source>
</reference>